<evidence type="ECO:0000313" key="2">
    <source>
        <dbReference type="EMBL" id="JAD34072.1"/>
    </source>
</evidence>
<accession>A0A0A8ZGU4</accession>
<keyword evidence="1" id="KW-0812">Transmembrane</keyword>
<organism evidence="2">
    <name type="scientific">Arundo donax</name>
    <name type="common">Giant reed</name>
    <name type="synonym">Donax arundinaceus</name>
    <dbReference type="NCBI Taxonomy" id="35708"/>
    <lineage>
        <taxon>Eukaryota</taxon>
        <taxon>Viridiplantae</taxon>
        <taxon>Streptophyta</taxon>
        <taxon>Embryophyta</taxon>
        <taxon>Tracheophyta</taxon>
        <taxon>Spermatophyta</taxon>
        <taxon>Magnoliopsida</taxon>
        <taxon>Liliopsida</taxon>
        <taxon>Poales</taxon>
        <taxon>Poaceae</taxon>
        <taxon>PACMAD clade</taxon>
        <taxon>Arundinoideae</taxon>
        <taxon>Arundineae</taxon>
        <taxon>Arundo</taxon>
    </lineage>
</organism>
<name>A0A0A8ZGU4_ARUDO</name>
<dbReference type="EMBL" id="GBRH01263823">
    <property type="protein sequence ID" value="JAD34072.1"/>
    <property type="molecule type" value="Transcribed_RNA"/>
</dbReference>
<reference evidence="2" key="1">
    <citation type="submission" date="2014-09" db="EMBL/GenBank/DDBJ databases">
        <authorList>
            <person name="Magalhaes I.L.F."/>
            <person name="Oliveira U."/>
            <person name="Santos F.R."/>
            <person name="Vidigal T.H.D.A."/>
            <person name="Brescovit A.D."/>
            <person name="Santos A.J."/>
        </authorList>
    </citation>
    <scope>NUCLEOTIDE SEQUENCE</scope>
    <source>
        <tissue evidence="2">Shoot tissue taken approximately 20 cm above the soil surface</tissue>
    </source>
</reference>
<feature type="transmembrane region" description="Helical" evidence="1">
    <location>
        <begin position="14"/>
        <end position="38"/>
    </location>
</feature>
<evidence type="ECO:0000256" key="1">
    <source>
        <dbReference type="SAM" id="Phobius"/>
    </source>
</evidence>
<protein>
    <submittedName>
        <fullName evidence="2">Uncharacterized protein</fullName>
    </submittedName>
</protein>
<sequence>MTCLPYLLGSVVRFAAWFVVGYVPFVSPLLVTIISYLCTPVGLVNC</sequence>
<keyword evidence="1" id="KW-1133">Transmembrane helix</keyword>
<dbReference type="AlphaFoldDB" id="A0A0A8ZGU4"/>
<proteinExistence type="predicted"/>
<keyword evidence="1" id="KW-0472">Membrane</keyword>
<reference evidence="2" key="2">
    <citation type="journal article" date="2015" name="Data Brief">
        <title>Shoot transcriptome of the giant reed, Arundo donax.</title>
        <authorList>
            <person name="Barrero R.A."/>
            <person name="Guerrero F.D."/>
            <person name="Moolhuijzen P."/>
            <person name="Goolsby J.A."/>
            <person name="Tidwell J."/>
            <person name="Bellgard S.E."/>
            <person name="Bellgard M.I."/>
        </authorList>
    </citation>
    <scope>NUCLEOTIDE SEQUENCE</scope>
    <source>
        <tissue evidence="2">Shoot tissue taken approximately 20 cm above the soil surface</tissue>
    </source>
</reference>